<dbReference type="InterPro" id="IPR012340">
    <property type="entry name" value="NA-bd_OB-fold"/>
</dbReference>
<dbReference type="SUPFAM" id="SSF50249">
    <property type="entry name" value="Nucleic acid-binding proteins"/>
    <property type="match status" value="1"/>
</dbReference>
<dbReference type="PANTHER" id="PTHR23355">
    <property type="entry name" value="RIBONUCLEASE"/>
    <property type="match status" value="1"/>
</dbReference>
<gene>
    <name evidence="2" type="ORF">BDK51DRAFT_46976</name>
</gene>
<dbReference type="Pfam" id="PF17215">
    <property type="entry name" value="Rrp44_S1"/>
    <property type="match status" value="1"/>
</dbReference>
<dbReference type="GO" id="GO:0000176">
    <property type="term" value="C:nuclear exosome (RNase complex)"/>
    <property type="evidence" value="ECO:0007669"/>
    <property type="project" value="TreeGrafter"/>
</dbReference>
<protein>
    <recommendedName>
        <fullName evidence="1">Exosome complex exonuclease RRP44 S1 domain-containing protein</fullName>
    </recommendedName>
</protein>
<dbReference type="InterPro" id="IPR033770">
    <property type="entry name" value="RRP44_S1"/>
</dbReference>
<accession>A0A4P9VYB8</accession>
<dbReference type="Proteomes" id="UP000269721">
    <property type="component" value="Unassembled WGS sequence"/>
</dbReference>
<organism evidence="2 3">
    <name type="scientific">Blyttiomyces helicus</name>
    <dbReference type="NCBI Taxonomy" id="388810"/>
    <lineage>
        <taxon>Eukaryota</taxon>
        <taxon>Fungi</taxon>
        <taxon>Fungi incertae sedis</taxon>
        <taxon>Chytridiomycota</taxon>
        <taxon>Chytridiomycota incertae sedis</taxon>
        <taxon>Chytridiomycetes</taxon>
        <taxon>Chytridiomycetes incertae sedis</taxon>
        <taxon>Blyttiomyces</taxon>
    </lineage>
</organism>
<dbReference type="GO" id="GO:0071031">
    <property type="term" value="P:nuclear mRNA surveillance of mRNA 3'-end processing"/>
    <property type="evidence" value="ECO:0007669"/>
    <property type="project" value="TreeGrafter"/>
</dbReference>
<dbReference type="GO" id="GO:0004519">
    <property type="term" value="F:endonuclease activity"/>
    <property type="evidence" value="ECO:0007669"/>
    <property type="project" value="TreeGrafter"/>
</dbReference>
<keyword evidence="3" id="KW-1185">Reference proteome</keyword>
<dbReference type="PANTHER" id="PTHR23355:SF35">
    <property type="entry name" value="EXOSOME COMPLEX EXONUCLEASE RRP44"/>
    <property type="match status" value="1"/>
</dbReference>
<sequence length="152" mass="16655">MSVLNYRHRMAQQASRSSVELYTNLFFKDKAIQEEGHVIRVMKNGFSVLIPRYGIEGYVYASPTDSTTSPFTYNGETNQLVSESATIKLFARVTVLVAVEEAGVAAAQRSKLVLRLVDPVVPGLSVDSIIAEQPPAKKAKVEAKGTPKKGRK</sequence>
<proteinExistence type="predicted"/>
<name>A0A4P9VYB8_9FUNG</name>
<dbReference type="InterPro" id="IPR050180">
    <property type="entry name" value="RNR_Ribonuclease"/>
</dbReference>
<dbReference type="GO" id="GO:0000175">
    <property type="term" value="F:3'-5'-RNA exonuclease activity"/>
    <property type="evidence" value="ECO:0007669"/>
    <property type="project" value="TreeGrafter"/>
</dbReference>
<dbReference type="OrthoDB" id="372421at2759"/>
<dbReference type="GO" id="GO:0016075">
    <property type="term" value="P:rRNA catabolic process"/>
    <property type="evidence" value="ECO:0007669"/>
    <property type="project" value="TreeGrafter"/>
</dbReference>
<evidence type="ECO:0000313" key="2">
    <source>
        <dbReference type="EMBL" id="RKO83298.1"/>
    </source>
</evidence>
<dbReference type="AlphaFoldDB" id="A0A4P9VYB8"/>
<evidence type="ECO:0000313" key="3">
    <source>
        <dbReference type="Proteomes" id="UP000269721"/>
    </source>
</evidence>
<dbReference type="GO" id="GO:0000177">
    <property type="term" value="C:cytoplasmic exosome (RNase complex)"/>
    <property type="evidence" value="ECO:0007669"/>
    <property type="project" value="TreeGrafter"/>
</dbReference>
<dbReference type="Gene3D" id="2.40.50.140">
    <property type="entry name" value="Nucleic acid-binding proteins"/>
    <property type="match status" value="1"/>
</dbReference>
<dbReference type="EMBL" id="ML001407">
    <property type="protein sequence ID" value="RKO83298.1"/>
    <property type="molecule type" value="Genomic_DNA"/>
</dbReference>
<evidence type="ECO:0000259" key="1">
    <source>
        <dbReference type="Pfam" id="PF17215"/>
    </source>
</evidence>
<feature type="domain" description="Exosome complex exonuclease RRP44 S1" evidence="1">
    <location>
        <begin position="33"/>
        <end position="103"/>
    </location>
</feature>
<reference evidence="3" key="1">
    <citation type="journal article" date="2018" name="Nat. Microbiol.">
        <title>Leveraging single-cell genomics to expand the fungal tree of life.</title>
        <authorList>
            <person name="Ahrendt S.R."/>
            <person name="Quandt C.A."/>
            <person name="Ciobanu D."/>
            <person name="Clum A."/>
            <person name="Salamov A."/>
            <person name="Andreopoulos B."/>
            <person name="Cheng J.F."/>
            <person name="Woyke T."/>
            <person name="Pelin A."/>
            <person name="Henrissat B."/>
            <person name="Reynolds N.K."/>
            <person name="Benny G.L."/>
            <person name="Smith M.E."/>
            <person name="James T.Y."/>
            <person name="Grigoriev I.V."/>
        </authorList>
    </citation>
    <scope>NUCLEOTIDE SEQUENCE [LARGE SCALE GENOMIC DNA]</scope>
</reference>